<proteinExistence type="predicted"/>
<protein>
    <submittedName>
        <fullName evidence="1">Uncharacterized protein</fullName>
    </submittedName>
</protein>
<gene>
    <name evidence="1" type="ORF">AFUS01_LOCUS11562</name>
</gene>
<feature type="non-terminal residue" evidence="1">
    <location>
        <position position="125"/>
    </location>
</feature>
<accession>A0A8J2JV33</accession>
<name>A0A8J2JV33_9HEXA</name>
<evidence type="ECO:0000313" key="2">
    <source>
        <dbReference type="Proteomes" id="UP000708208"/>
    </source>
</evidence>
<comment type="caution">
    <text evidence="1">The sequence shown here is derived from an EMBL/GenBank/DDBJ whole genome shotgun (WGS) entry which is preliminary data.</text>
</comment>
<reference evidence="1" key="1">
    <citation type="submission" date="2021-06" db="EMBL/GenBank/DDBJ databases">
        <authorList>
            <person name="Hodson N. C."/>
            <person name="Mongue J. A."/>
            <person name="Jaron S. K."/>
        </authorList>
    </citation>
    <scope>NUCLEOTIDE SEQUENCE</scope>
</reference>
<dbReference type="Pfam" id="PF02958">
    <property type="entry name" value="EcKL"/>
    <property type="match status" value="1"/>
</dbReference>
<dbReference type="Proteomes" id="UP000708208">
    <property type="component" value="Unassembled WGS sequence"/>
</dbReference>
<dbReference type="AlphaFoldDB" id="A0A8J2JV33"/>
<dbReference type="OrthoDB" id="5396515at2759"/>
<dbReference type="InterPro" id="IPR004119">
    <property type="entry name" value="EcKL"/>
</dbReference>
<dbReference type="EMBL" id="CAJVCH010089238">
    <property type="protein sequence ID" value="CAG7722430.1"/>
    <property type="molecule type" value="Genomic_DNA"/>
</dbReference>
<organism evidence="1 2">
    <name type="scientific">Allacma fusca</name>
    <dbReference type="NCBI Taxonomy" id="39272"/>
    <lineage>
        <taxon>Eukaryota</taxon>
        <taxon>Metazoa</taxon>
        <taxon>Ecdysozoa</taxon>
        <taxon>Arthropoda</taxon>
        <taxon>Hexapoda</taxon>
        <taxon>Collembola</taxon>
        <taxon>Symphypleona</taxon>
        <taxon>Sminthuridae</taxon>
        <taxon>Allacma</taxon>
    </lineage>
</organism>
<sequence>MYTPVKVPKNREDITLEWLNAILNPHEITVEKFEFVGDSKFARGCLSDLIRLQLQVYSQNGTVLEEMGLVVKSLPSNPDVRGYVLGKGYCQNEVQMYTEVLPAINSFLDSCGVPDSHRFPFPKCY</sequence>
<keyword evidence="2" id="KW-1185">Reference proteome</keyword>
<evidence type="ECO:0000313" key="1">
    <source>
        <dbReference type="EMBL" id="CAG7722430.1"/>
    </source>
</evidence>